<proteinExistence type="predicted"/>
<feature type="coiled-coil region" evidence="1">
    <location>
        <begin position="423"/>
        <end position="450"/>
    </location>
</feature>
<sequence length="521" mass="58632">MGCGVGRLWVFLVGAACLLGTRAAALGVVERLIVIRDQLEVRRTDFIISAIQQIDDIIAELSLSDPGPSATKGKSVGFHDNFARDDSSRFSFISTAALSEDAFLMTPGTPRRDYNFLYQEFEEMETKLKAANQKVEELHERCFELEEELRNKRLAEGDQVSGPTETGGQTVTAEEHYRMPSHTKSPSLDGDAGRVPVKAASNGMPAHFFTMKRDLMERSKALEKCLDDLDRKSAVESKLNAEITEKTNLLQHIDRFHQDRMTKMENEMGQAVVQLRQCEEREQKVHKKLSTSLSELDGARRFIDRLRQRATGADADRQRLLASIAEMTEASKRRETQQQMIVDCLEQEREQLKRLNDIAAVAHLEEKTQLQSGLAKAMQSHARDCEFEQKCRTLQQQLEEVHKAINQSASDRASSAEEHTRTTQRLAAEIDQLKISLDECRADVQDRQQEIDRMGSLAGMHEAQCNSLSGSLVNATATITAKDTEIDSLKRELNRARDATKNIEVQLEGMRNAILSFHSGK</sequence>
<keyword evidence="5" id="KW-1185">Reference proteome</keyword>
<dbReference type="AlphaFoldDB" id="A0A0G4IPY7"/>
<feature type="compositionally biased region" description="Polar residues" evidence="2">
    <location>
        <begin position="161"/>
        <end position="172"/>
    </location>
</feature>
<feature type="region of interest" description="Disordered" evidence="2">
    <location>
        <begin position="153"/>
        <end position="193"/>
    </location>
</feature>
<feature type="signal peptide" evidence="3">
    <location>
        <begin position="1"/>
        <end position="23"/>
    </location>
</feature>
<keyword evidence="3" id="KW-0732">Signal</keyword>
<evidence type="ECO:0000313" key="5">
    <source>
        <dbReference type="Proteomes" id="UP000039324"/>
    </source>
</evidence>
<evidence type="ECO:0000256" key="3">
    <source>
        <dbReference type="SAM" id="SignalP"/>
    </source>
</evidence>
<gene>
    <name evidence="4" type="ORF">PBRA_000617</name>
</gene>
<feature type="chain" id="PRO_5005193450" evidence="3">
    <location>
        <begin position="24"/>
        <end position="521"/>
    </location>
</feature>
<reference evidence="4 5" key="1">
    <citation type="submission" date="2015-02" db="EMBL/GenBank/DDBJ databases">
        <authorList>
            <person name="Chooi Y.-H."/>
        </authorList>
    </citation>
    <scope>NUCLEOTIDE SEQUENCE [LARGE SCALE GENOMIC DNA]</scope>
    <source>
        <strain evidence="4">E3</strain>
    </source>
</reference>
<protein>
    <submittedName>
        <fullName evidence="4">Uncharacterized protein</fullName>
    </submittedName>
</protein>
<dbReference type="Proteomes" id="UP000039324">
    <property type="component" value="Unassembled WGS sequence"/>
</dbReference>
<evidence type="ECO:0000256" key="2">
    <source>
        <dbReference type="SAM" id="MobiDB-lite"/>
    </source>
</evidence>
<name>A0A0G4IPY7_PLABS</name>
<accession>A0A0G4IPY7</accession>
<evidence type="ECO:0000313" key="4">
    <source>
        <dbReference type="EMBL" id="CEO97272.1"/>
    </source>
</evidence>
<feature type="coiled-coil region" evidence="1">
    <location>
        <begin position="479"/>
        <end position="513"/>
    </location>
</feature>
<dbReference type="EMBL" id="CDSF01000079">
    <property type="protein sequence ID" value="CEO97272.1"/>
    <property type="molecule type" value="Genomic_DNA"/>
</dbReference>
<organism evidence="4 5">
    <name type="scientific">Plasmodiophora brassicae</name>
    <name type="common">Clubroot disease agent</name>
    <dbReference type="NCBI Taxonomy" id="37360"/>
    <lineage>
        <taxon>Eukaryota</taxon>
        <taxon>Sar</taxon>
        <taxon>Rhizaria</taxon>
        <taxon>Endomyxa</taxon>
        <taxon>Phytomyxea</taxon>
        <taxon>Plasmodiophorida</taxon>
        <taxon>Plasmodiophoridae</taxon>
        <taxon>Plasmodiophora</taxon>
    </lineage>
</organism>
<evidence type="ECO:0000256" key="1">
    <source>
        <dbReference type="SAM" id="Coils"/>
    </source>
</evidence>
<keyword evidence="1" id="KW-0175">Coiled coil</keyword>